<dbReference type="SUPFAM" id="SSF46689">
    <property type="entry name" value="Homeodomain-like"/>
    <property type="match status" value="1"/>
</dbReference>
<evidence type="ECO:0000256" key="3">
    <source>
        <dbReference type="ARBA" id="ARBA00023163"/>
    </source>
</evidence>
<keyword evidence="1" id="KW-0805">Transcription regulation</keyword>
<sequence>MPGEEKRQRLIEAATQVMYQQGTHRTTLADVAQASGVPLGNVYYYFKTKDALVEAVIKAHLQEIRANLHALEALPDPWQRLKALACIGRSSRDQLMSYGCPYATLCLELEKEETPLAQSSSELFALQVDWAEKQFRQLDFGDEARDLAVDLLANMQGIYLLLQSLRSPEMFERKLTRLEKWLDDLAASHQAALP</sequence>
<dbReference type="SUPFAM" id="SSF48498">
    <property type="entry name" value="Tetracyclin repressor-like, C-terminal domain"/>
    <property type="match status" value="1"/>
</dbReference>
<comment type="caution">
    <text evidence="6">The sequence shown here is derived from an EMBL/GenBank/DDBJ whole genome shotgun (WGS) entry which is preliminary data.</text>
</comment>
<feature type="DNA-binding region" description="H-T-H motif" evidence="4">
    <location>
        <begin position="27"/>
        <end position="46"/>
    </location>
</feature>
<organism evidence="6 7">
    <name type="scientific">Ktedonobacter robiniae</name>
    <dbReference type="NCBI Taxonomy" id="2778365"/>
    <lineage>
        <taxon>Bacteria</taxon>
        <taxon>Bacillati</taxon>
        <taxon>Chloroflexota</taxon>
        <taxon>Ktedonobacteria</taxon>
        <taxon>Ktedonobacterales</taxon>
        <taxon>Ktedonobacteraceae</taxon>
        <taxon>Ktedonobacter</taxon>
    </lineage>
</organism>
<dbReference type="Proteomes" id="UP000654345">
    <property type="component" value="Unassembled WGS sequence"/>
</dbReference>
<dbReference type="InterPro" id="IPR009057">
    <property type="entry name" value="Homeodomain-like_sf"/>
</dbReference>
<dbReference type="PRINTS" id="PR00455">
    <property type="entry name" value="HTHTETR"/>
</dbReference>
<proteinExistence type="predicted"/>
<keyword evidence="7" id="KW-1185">Reference proteome</keyword>
<dbReference type="Gene3D" id="1.10.357.10">
    <property type="entry name" value="Tetracycline Repressor, domain 2"/>
    <property type="match status" value="1"/>
</dbReference>
<dbReference type="EMBL" id="BNJG01000005">
    <property type="protein sequence ID" value="GHO60335.1"/>
    <property type="molecule type" value="Genomic_DNA"/>
</dbReference>
<evidence type="ECO:0000256" key="2">
    <source>
        <dbReference type="ARBA" id="ARBA00023125"/>
    </source>
</evidence>
<keyword evidence="2 4" id="KW-0238">DNA-binding</keyword>
<dbReference type="PANTHER" id="PTHR47506">
    <property type="entry name" value="TRANSCRIPTIONAL REGULATORY PROTEIN"/>
    <property type="match status" value="1"/>
</dbReference>
<dbReference type="InterPro" id="IPR001647">
    <property type="entry name" value="HTH_TetR"/>
</dbReference>
<keyword evidence="3" id="KW-0804">Transcription</keyword>
<dbReference type="PANTHER" id="PTHR47506:SF1">
    <property type="entry name" value="HTH-TYPE TRANSCRIPTIONAL REGULATOR YJDC"/>
    <property type="match status" value="1"/>
</dbReference>
<dbReference type="Pfam" id="PF00440">
    <property type="entry name" value="TetR_N"/>
    <property type="match status" value="1"/>
</dbReference>
<evidence type="ECO:0000313" key="6">
    <source>
        <dbReference type="EMBL" id="GHO60335.1"/>
    </source>
</evidence>
<gene>
    <name evidence="6" type="ORF">KSB_88100</name>
</gene>
<name>A0ABQ3V6T7_9CHLR</name>
<dbReference type="InterPro" id="IPR036271">
    <property type="entry name" value="Tet_transcr_reg_TetR-rel_C_sf"/>
</dbReference>
<dbReference type="RefSeq" id="WP_201376483.1">
    <property type="nucleotide sequence ID" value="NZ_BNJG01000005.1"/>
</dbReference>
<reference evidence="6 7" key="1">
    <citation type="journal article" date="2021" name="Int. J. Syst. Evol. Microbiol.">
        <title>Reticulibacter mediterranei gen. nov., sp. nov., within the new family Reticulibacteraceae fam. nov., and Ktedonospora formicarum gen. nov., sp. nov., Ktedonobacter robiniae sp. nov., Dictyobacter formicarum sp. nov. and Dictyobacter arantiisoli sp. nov., belonging to the class Ktedonobacteria.</title>
        <authorList>
            <person name="Yabe S."/>
            <person name="Zheng Y."/>
            <person name="Wang C.M."/>
            <person name="Sakai Y."/>
            <person name="Abe K."/>
            <person name="Yokota A."/>
            <person name="Donadio S."/>
            <person name="Cavaletti L."/>
            <person name="Monciardini P."/>
        </authorList>
    </citation>
    <scope>NUCLEOTIDE SEQUENCE [LARGE SCALE GENOMIC DNA]</scope>
    <source>
        <strain evidence="6 7">SOSP1-30</strain>
    </source>
</reference>
<evidence type="ECO:0000256" key="4">
    <source>
        <dbReference type="PROSITE-ProRule" id="PRU00335"/>
    </source>
</evidence>
<dbReference type="PROSITE" id="PS50977">
    <property type="entry name" value="HTH_TETR_2"/>
    <property type="match status" value="1"/>
</dbReference>
<feature type="domain" description="HTH tetR-type" evidence="5">
    <location>
        <begin position="4"/>
        <end position="64"/>
    </location>
</feature>
<evidence type="ECO:0000259" key="5">
    <source>
        <dbReference type="PROSITE" id="PS50977"/>
    </source>
</evidence>
<accession>A0ABQ3V6T7</accession>
<protein>
    <submittedName>
        <fullName evidence="6">TetR family transcriptional regulator</fullName>
    </submittedName>
</protein>
<evidence type="ECO:0000256" key="1">
    <source>
        <dbReference type="ARBA" id="ARBA00023015"/>
    </source>
</evidence>
<evidence type="ECO:0000313" key="7">
    <source>
        <dbReference type="Proteomes" id="UP000654345"/>
    </source>
</evidence>